<sequence length="169" mass="19278">MRGSRRGLIAEMIFVLASVMMLKEWVFPFFVWRLFPTGDLAAQMLEWMMIMVGVITCFIYLGLGSSSKYFLHLTGKEGIYVFCLVHLPFPLIEWSGLNAVPGFVWLDSVGQSWSGLIGDGMKLFIPMSWVHSAGWLTLFTLFLFIVGRRLKVEDETTKQVILIREKESG</sequence>
<name>A0A7D3XQC7_9BACL</name>
<accession>A0A7D3XQC7</accession>
<dbReference type="EMBL" id="CP048104">
    <property type="protein sequence ID" value="QKG84342.1"/>
    <property type="molecule type" value="Genomic_DNA"/>
</dbReference>
<protein>
    <submittedName>
        <fullName evidence="2">Uncharacterized protein</fullName>
    </submittedName>
</protein>
<dbReference type="AlphaFoldDB" id="A0A7D3XQC7"/>
<keyword evidence="3" id="KW-1185">Reference proteome</keyword>
<evidence type="ECO:0000313" key="2">
    <source>
        <dbReference type="EMBL" id="QKG84342.1"/>
    </source>
</evidence>
<dbReference type="KEGG" id="kpul:GXN76_07535"/>
<keyword evidence="1" id="KW-0812">Transmembrane</keyword>
<organism evidence="2 3">
    <name type="scientific">Kroppenstedtia pulmonis</name>
    <dbReference type="NCBI Taxonomy" id="1380685"/>
    <lineage>
        <taxon>Bacteria</taxon>
        <taxon>Bacillati</taxon>
        <taxon>Bacillota</taxon>
        <taxon>Bacilli</taxon>
        <taxon>Bacillales</taxon>
        <taxon>Thermoactinomycetaceae</taxon>
        <taxon>Kroppenstedtia</taxon>
    </lineage>
</organism>
<dbReference type="Proteomes" id="UP000503088">
    <property type="component" value="Chromosome"/>
</dbReference>
<reference evidence="2 3" key="1">
    <citation type="submission" date="2020-01" db="EMBL/GenBank/DDBJ databases">
        <authorList>
            <person name="Gulvik C.A."/>
            <person name="Batra D.G."/>
        </authorList>
    </citation>
    <scope>NUCLEOTIDE SEQUENCE [LARGE SCALE GENOMIC DNA]</scope>
    <source>
        <strain evidence="2 3">W9323</strain>
    </source>
</reference>
<gene>
    <name evidence="2" type="ORF">GXN76_07535</name>
</gene>
<feature type="transmembrane region" description="Helical" evidence="1">
    <location>
        <begin position="124"/>
        <end position="146"/>
    </location>
</feature>
<keyword evidence="1" id="KW-0472">Membrane</keyword>
<dbReference type="RefSeq" id="WP_173221949.1">
    <property type="nucleotide sequence ID" value="NZ_CP048104.1"/>
</dbReference>
<keyword evidence="1" id="KW-1133">Transmembrane helix</keyword>
<evidence type="ECO:0000256" key="1">
    <source>
        <dbReference type="SAM" id="Phobius"/>
    </source>
</evidence>
<feature type="transmembrane region" description="Helical" evidence="1">
    <location>
        <begin position="47"/>
        <end position="66"/>
    </location>
</feature>
<feature type="transmembrane region" description="Helical" evidence="1">
    <location>
        <begin position="78"/>
        <end position="104"/>
    </location>
</feature>
<proteinExistence type="predicted"/>
<evidence type="ECO:0000313" key="3">
    <source>
        <dbReference type="Proteomes" id="UP000503088"/>
    </source>
</evidence>
<feature type="transmembrane region" description="Helical" evidence="1">
    <location>
        <begin position="12"/>
        <end position="35"/>
    </location>
</feature>